<feature type="domain" description="Amidohydrolase 3" evidence="1">
    <location>
        <begin position="43"/>
        <end position="508"/>
    </location>
</feature>
<name>W4M561_9BACT</name>
<dbReference type="Gene3D" id="3.20.20.140">
    <property type="entry name" value="Metal-dependent hydrolases"/>
    <property type="match status" value="2"/>
</dbReference>
<gene>
    <name evidence="2" type="ORF">ETSY2_23610</name>
</gene>
<evidence type="ECO:0000313" key="2">
    <source>
        <dbReference type="EMBL" id="ETX05330.1"/>
    </source>
</evidence>
<dbReference type="SUPFAM" id="SSF51556">
    <property type="entry name" value="Metallo-dependent hydrolases"/>
    <property type="match status" value="1"/>
</dbReference>
<dbReference type="InterPro" id="IPR011059">
    <property type="entry name" value="Metal-dep_hydrolase_composite"/>
</dbReference>
<proteinExistence type="predicted"/>
<dbReference type="AlphaFoldDB" id="W4M561"/>
<dbReference type="EMBL" id="AZHX01000978">
    <property type="protein sequence ID" value="ETX05330.1"/>
    <property type="molecule type" value="Genomic_DNA"/>
</dbReference>
<dbReference type="GO" id="GO:0016811">
    <property type="term" value="F:hydrolase activity, acting on carbon-nitrogen (but not peptide) bonds, in linear amides"/>
    <property type="evidence" value="ECO:0007669"/>
    <property type="project" value="InterPro"/>
</dbReference>
<dbReference type="Gene3D" id="3.30.1490.130">
    <property type="entry name" value="D-aminoacylase. Domain 3"/>
    <property type="match status" value="1"/>
</dbReference>
<protein>
    <recommendedName>
        <fullName evidence="1">Amidohydrolase 3 domain-containing protein</fullName>
    </recommendedName>
</protein>
<reference evidence="2 3" key="1">
    <citation type="journal article" date="2014" name="Nature">
        <title>An environmental bacterial taxon with a large and distinct metabolic repertoire.</title>
        <authorList>
            <person name="Wilson M.C."/>
            <person name="Mori T."/>
            <person name="Ruckert C."/>
            <person name="Uria A.R."/>
            <person name="Helf M.J."/>
            <person name="Takada K."/>
            <person name="Gernert C."/>
            <person name="Steffens U.A."/>
            <person name="Heycke N."/>
            <person name="Schmitt S."/>
            <person name="Rinke C."/>
            <person name="Helfrich E.J."/>
            <person name="Brachmann A.O."/>
            <person name="Gurgui C."/>
            <person name="Wakimoto T."/>
            <person name="Kracht M."/>
            <person name="Crusemann M."/>
            <person name="Hentschel U."/>
            <person name="Abe I."/>
            <person name="Matsunaga S."/>
            <person name="Kalinowski J."/>
            <person name="Takeyama H."/>
            <person name="Piel J."/>
        </authorList>
    </citation>
    <scope>NUCLEOTIDE SEQUENCE [LARGE SCALE GENOMIC DNA]</scope>
    <source>
        <strain evidence="3">TSY2</strain>
    </source>
</reference>
<sequence>MYDLIFRNARIADGLGNPLVDGDLAVVDGKVAAIGTISDPAIEELDAQGLVLAPGAVDLHTHYDAQLTWDQTASPAGAVGVTTVVIGNCGFGIAPAPPDKRATILANLAEVEGMALSSLEAGVEWGFETFGEYLGFLRQKGVYPNVAVLASHTVMRTAVMGDAGSERLATPCELDAMLVLFREAMDAGAIGLGSSTNENHRGAGGIPIASRLANDDEFRAFAKVLSNYDHGVFMMTCGEHHGIPFMEEMSQLSGKASFYAPLFHYAHQPQRAAGIMRAAEVARTRGVPVYAQGSCQPLSLSFTLDHAYILKAMSPWPATEDRDELRCILSDPSFRAAFRETLAKPDRQHIFKGRWDWVPVATTVLPKNAGLAGRTIADIAAERRADPLDVFLDLGLEEDFGTKYTLFMLNMDEDGVAELLVNDGTLISLSDAGAHNAMLCDAGYAMYLLGHWVRNRGLFDLPTAIRKVTSDPADAYGIMDRGRLTPGAWADMILFDPEVIRITNMEQHFDLPAGGERLLRRAPGLHGTRVNGVRVFDGENYLSVQAPGHVLTEFSASRPQLGMPVSR</sequence>
<dbReference type="SUPFAM" id="SSF51338">
    <property type="entry name" value="Composite domain of metallo-dependent hydrolases"/>
    <property type="match status" value="1"/>
</dbReference>
<dbReference type="InterPro" id="IPR050378">
    <property type="entry name" value="Metallo-dep_Hydrolases_sf"/>
</dbReference>
<evidence type="ECO:0000313" key="3">
    <source>
        <dbReference type="Proteomes" id="UP000019140"/>
    </source>
</evidence>
<dbReference type="Pfam" id="PF07969">
    <property type="entry name" value="Amidohydro_3"/>
    <property type="match status" value="1"/>
</dbReference>
<dbReference type="PATRIC" id="fig|1429439.4.peg.4017"/>
<dbReference type="InterPro" id="IPR032466">
    <property type="entry name" value="Metal_Hydrolase"/>
</dbReference>
<comment type="caution">
    <text evidence="2">The sequence shown here is derived from an EMBL/GenBank/DDBJ whole genome shotgun (WGS) entry which is preliminary data.</text>
</comment>
<evidence type="ECO:0000259" key="1">
    <source>
        <dbReference type="Pfam" id="PF07969"/>
    </source>
</evidence>
<dbReference type="HOGENOM" id="CLU_016107_2_1_7"/>
<dbReference type="InterPro" id="IPR023100">
    <property type="entry name" value="D-aminoacylase_insert_dom_sf"/>
</dbReference>
<dbReference type="PANTHER" id="PTHR11647:SF1">
    <property type="entry name" value="COLLAPSIN RESPONSE MEDIATOR PROTEIN"/>
    <property type="match status" value="1"/>
</dbReference>
<dbReference type="InterPro" id="IPR013108">
    <property type="entry name" value="Amidohydro_3"/>
</dbReference>
<dbReference type="GO" id="GO:0016812">
    <property type="term" value="F:hydrolase activity, acting on carbon-nitrogen (but not peptide) bonds, in cyclic amides"/>
    <property type="evidence" value="ECO:0007669"/>
    <property type="project" value="TreeGrafter"/>
</dbReference>
<dbReference type="GO" id="GO:0005829">
    <property type="term" value="C:cytosol"/>
    <property type="evidence" value="ECO:0007669"/>
    <property type="project" value="TreeGrafter"/>
</dbReference>
<dbReference type="PANTHER" id="PTHR11647">
    <property type="entry name" value="HYDRANTOINASE/DIHYDROPYRIMIDINASE FAMILY MEMBER"/>
    <property type="match status" value="1"/>
</dbReference>
<keyword evidence="3" id="KW-1185">Reference proteome</keyword>
<dbReference type="Gene3D" id="2.30.40.10">
    <property type="entry name" value="Urease, subunit C, domain 1"/>
    <property type="match status" value="1"/>
</dbReference>
<organism evidence="2 3">
    <name type="scientific">Candidatus Entotheonella gemina</name>
    <dbReference type="NCBI Taxonomy" id="1429439"/>
    <lineage>
        <taxon>Bacteria</taxon>
        <taxon>Pseudomonadati</taxon>
        <taxon>Nitrospinota/Tectimicrobiota group</taxon>
        <taxon>Candidatus Tectimicrobiota</taxon>
        <taxon>Candidatus Entotheonellia</taxon>
        <taxon>Candidatus Entotheonellales</taxon>
        <taxon>Candidatus Entotheonellaceae</taxon>
        <taxon>Candidatus Entotheonella</taxon>
    </lineage>
</organism>
<accession>W4M561</accession>
<dbReference type="Proteomes" id="UP000019140">
    <property type="component" value="Unassembled WGS sequence"/>
</dbReference>